<feature type="transmembrane region" description="Helical" evidence="4">
    <location>
        <begin position="198"/>
        <end position="220"/>
    </location>
</feature>
<dbReference type="PROSITE" id="PS01124">
    <property type="entry name" value="HTH_ARAC_FAMILY_2"/>
    <property type="match status" value="1"/>
</dbReference>
<dbReference type="Pfam" id="PF12833">
    <property type="entry name" value="HTH_18"/>
    <property type="match status" value="1"/>
</dbReference>
<comment type="caution">
    <text evidence="6">The sequence shown here is derived from an EMBL/GenBank/DDBJ whole genome shotgun (WGS) entry which is preliminary data.</text>
</comment>
<evidence type="ECO:0000313" key="6">
    <source>
        <dbReference type="EMBL" id="EZH74290.1"/>
    </source>
</evidence>
<feature type="transmembrane region" description="Helical" evidence="4">
    <location>
        <begin position="63"/>
        <end position="81"/>
    </location>
</feature>
<dbReference type="InterPro" id="IPR020449">
    <property type="entry name" value="Tscrpt_reg_AraC-type_HTH"/>
</dbReference>
<dbReference type="InterPro" id="IPR009057">
    <property type="entry name" value="Homeodomain-like_sf"/>
</dbReference>
<keyword evidence="2" id="KW-0238">DNA-binding</keyword>
<dbReference type="EMBL" id="AQRA01000004">
    <property type="protein sequence ID" value="EZH74290.1"/>
    <property type="molecule type" value="Genomic_DNA"/>
</dbReference>
<name>A0A023BWC8_9FLAO</name>
<keyword evidence="4" id="KW-0812">Transmembrane</keyword>
<dbReference type="GO" id="GO:0043565">
    <property type="term" value="F:sequence-specific DNA binding"/>
    <property type="evidence" value="ECO:0007669"/>
    <property type="project" value="InterPro"/>
</dbReference>
<keyword evidence="7" id="KW-1185">Reference proteome</keyword>
<evidence type="ECO:0000256" key="1">
    <source>
        <dbReference type="ARBA" id="ARBA00023015"/>
    </source>
</evidence>
<sequence>MYKVINFIISFGTLQGLIIGVLLLIKGFKSKQEKLYLALILIGFAAILGRVLIISIYNNQVLFLVNLNFILLVSPAFYLYTKECSNTTENIKFKSKHFLPFLIVNLGYLLFYFTVKDAANYQKYLQNTIKINESFSIIYFSIYLYLTYNLYKQNNSYYSKILYRLVNQLIFMFFGFFIIWIAYVLVEWMYFDYNMELVYYYPIMVLLAVILYYLSLQVIIRTQFLFDNKETPKRKTFILEEIESKHLLDKLTLFMNEKKPFLDGDISLITLANSLDVNPKVLSFVINEHSNKNFNDYINNWRVEEVKKRLNDKAYNHYKMLSIAFDCGFNSKSTFNLAFKKATGLSPSQYKKL</sequence>
<keyword evidence="3" id="KW-0804">Transcription</keyword>
<dbReference type="GO" id="GO:0003700">
    <property type="term" value="F:DNA-binding transcription factor activity"/>
    <property type="evidence" value="ECO:0007669"/>
    <property type="project" value="InterPro"/>
</dbReference>
<feature type="transmembrane region" description="Helical" evidence="4">
    <location>
        <begin position="135"/>
        <end position="151"/>
    </location>
</feature>
<keyword evidence="1" id="KW-0805">Transcription regulation</keyword>
<dbReference type="PANTHER" id="PTHR43280">
    <property type="entry name" value="ARAC-FAMILY TRANSCRIPTIONAL REGULATOR"/>
    <property type="match status" value="1"/>
</dbReference>
<dbReference type="InterPro" id="IPR018062">
    <property type="entry name" value="HTH_AraC-typ_CS"/>
</dbReference>
<protein>
    <recommendedName>
        <fullName evidence="5">HTH araC/xylS-type domain-containing protein</fullName>
    </recommendedName>
</protein>
<evidence type="ECO:0000256" key="3">
    <source>
        <dbReference type="ARBA" id="ARBA00023163"/>
    </source>
</evidence>
<gene>
    <name evidence="6" type="ORF">ATO12_15605</name>
</gene>
<dbReference type="SUPFAM" id="SSF46689">
    <property type="entry name" value="Homeodomain-like"/>
    <property type="match status" value="1"/>
</dbReference>
<accession>A0A023BWC8</accession>
<dbReference type="Gene3D" id="1.10.10.60">
    <property type="entry name" value="Homeodomain-like"/>
    <property type="match status" value="2"/>
</dbReference>
<dbReference type="InterPro" id="IPR018060">
    <property type="entry name" value="HTH_AraC"/>
</dbReference>
<dbReference type="AlphaFoldDB" id="A0A023BWC8"/>
<feature type="domain" description="HTH araC/xylS-type" evidence="5">
    <location>
        <begin position="249"/>
        <end position="353"/>
    </location>
</feature>
<keyword evidence="4" id="KW-0472">Membrane</keyword>
<dbReference type="SMART" id="SM00342">
    <property type="entry name" value="HTH_ARAC"/>
    <property type="match status" value="1"/>
</dbReference>
<keyword evidence="4" id="KW-1133">Transmembrane helix</keyword>
<dbReference type="eggNOG" id="COG2207">
    <property type="taxonomic scope" value="Bacteria"/>
</dbReference>
<dbReference type="PANTHER" id="PTHR43280:SF29">
    <property type="entry name" value="ARAC-FAMILY TRANSCRIPTIONAL REGULATOR"/>
    <property type="match status" value="1"/>
</dbReference>
<evidence type="ECO:0000259" key="5">
    <source>
        <dbReference type="PROSITE" id="PS01124"/>
    </source>
</evidence>
<proteinExistence type="predicted"/>
<feature type="transmembrane region" description="Helical" evidence="4">
    <location>
        <begin position="163"/>
        <end position="186"/>
    </location>
</feature>
<feature type="transmembrane region" description="Helical" evidence="4">
    <location>
        <begin position="97"/>
        <end position="115"/>
    </location>
</feature>
<dbReference type="PROSITE" id="PS00041">
    <property type="entry name" value="HTH_ARAC_FAMILY_1"/>
    <property type="match status" value="1"/>
</dbReference>
<dbReference type="STRING" id="1317122.ATO12_15605"/>
<evidence type="ECO:0000256" key="2">
    <source>
        <dbReference type="ARBA" id="ARBA00023125"/>
    </source>
</evidence>
<dbReference type="RefSeq" id="WP_131248815.1">
    <property type="nucleotide sequence ID" value="NZ_AQRA01000004.1"/>
</dbReference>
<dbReference type="PRINTS" id="PR00032">
    <property type="entry name" value="HTHARAC"/>
</dbReference>
<organism evidence="6 7">
    <name type="scientific">Aquimarina atlantica</name>
    <dbReference type="NCBI Taxonomy" id="1317122"/>
    <lineage>
        <taxon>Bacteria</taxon>
        <taxon>Pseudomonadati</taxon>
        <taxon>Bacteroidota</taxon>
        <taxon>Flavobacteriia</taxon>
        <taxon>Flavobacteriales</taxon>
        <taxon>Flavobacteriaceae</taxon>
        <taxon>Aquimarina</taxon>
    </lineage>
</organism>
<feature type="transmembrane region" description="Helical" evidence="4">
    <location>
        <begin position="37"/>
        <end position="57"/>
    </location>
</feature>
<feature type="transmembrane region" description="Helical" evidence="4">
    <location>
        <begin position="6"/>
        <end position="25"/>
    </location>
</feature>
<evidence type="ECO:0000256" key="4">
    <source>
        <dbReference type="SAM" id="Phobius"/>
    </source>
</evidence>
<reference evidence="6 7" key="1">
    <citation type="submission" date="2014-04" db="EMBL/GenBank/DDBJ databases">
        <title>Aquimarina sp. 22II-S11-z7 Genome Sequencing.</title>
        <authorList>
            <person name="Lai Q."/>
        </authorList>
    </citation>
    <scope>NUCLEOTIDE SEQUENCE [LARGE SCALE GENOMIC DNA]</scope>
    <source>
        <strain evidence="6 7">22II-S11-z7</strain>
    </source>
</reference>
<dbReference type="Proteomes" id="UP000023541">
    <property type="component" value="Unassembled WGS sequence"/>
</dbReference>
<evidence type="ECO:0000313" key="7">
    <source>
        <dbReference type="Proteomes" id="UP000023541"/>
    </source>
</evidence>
<dbReference type="OrthoDB" id="6283866at2"/>